<gene>
    <name evidence="4" type="primary">rplU</name>
    <name evidence="6" type="ORF">A2400_00675</name>
</gene>
<dbReference type="InterPro" id="IPR001787">
    <property type="entry name" value="Ribosomal_bL21"/>
</dbReference>
<dbReference type="GO" id="GO:0003735">
    <property type="term" value="F:structural constituent of ribosome"/>
    <property type="evidence" value="ECO:0007669"/>
    <property type="project" value="InterPro"/>
</dbReference>
<dbReference type="EMBL" id="MEUN01000091">
    <property type="protein sequence ID" value="OGC44096.1"/>
    <property type="molecule type" value="Genomic_DNA"/>
</dbReference>
<dbReference type="NCBIfam" id="TIGR00061">
    <property type="entry name" value="L21"/>
    <property type="match status" value="1"/>
</dbReference>
<name>A0A1F4UGN3_9BACT</name>
<comment type="subunit">
    <text evidence="4">Part of the 50S ribosomal subunit. Contacts protein L20.</text>
</comment>
<dbReference type="InterPro" id="IPR028909">
    <property type="entry name" value="bL21-like"/>
</dbReference>
<dbReference type="GO" id="GO:0005840">
    <property type="term" value="C:ribosome"/>
    <property type="evidence" value="ECO:0007669"/>
    <property type="project" value="UniProtKB-KW"/>
</dbReference>
<keyword evidence="2 4" id="KW-0689">Ribosomal protein</keyword>
<proteinExistence type="inferred from homology"/>
<protein>
    <recommendedName>
        <fullName evidence="4">Large ribosomal subunit protein bL21</fullName>
    </recommendedName>
</protein>
<evidence type="ECO:0000256" key="3">
    <source>
        <dbReference type="ARBA" id="ARBA00023274"/>
    </source>
</evidence>
<comment type="caution">
    <text evidence="6">The sequence shown here is derived from an EMBL/GenBank/DDBJ whole genome shotgun (WGS) entry which is preliminary data.</text>
</comment>
<dbReference type="Proteomes" id="UP000177434">
    <property type="component" value="Unassembled WGS sequence"/>
</dbReference>
<evidence type="ECO:0000313" key="7">
    <source>
        <dbReference type="Proteomes" id="UP000177434"/>
    </source>
</evidence>
<comment type="similarity">
    <text evidence="1 4 5">Belongs to the bacterial ribosomal protein bL21 family.</text>
</comment>
<evidence type="ECO:0000313" key="6">
    <source>
        <dbReference type="EMBL" id="OGC44096.1"/>
    </source>
</evidence>
<comment type="function">
    <text evidence="4 5">This protein binds to 23S rRNA in the presence of protein L20.</text>
</comment>
<organism evidence="6 7">
    <name type="scientific">candidate division WS6 bacterium RIFOXYB1_FULL_33_14</name>
    <dbReference type="NCBI Taxonomy" id="1817896"/>
    <lineage>
        <taxon>Bacteria</taxon>
        <taxon>Candidatus Dojkabacteria</taxon>
    </lineage>
</organism>
<evidence type="ECO:0000256" key="2">
    <source>
        <dbReference type="ARBA" id="ARBA00022980"/>
    </source>
</evidence>
<dbReference type="Pfam" id="PF00829">
    <property type="entry name" value="Ribosomal_L21p"/>
    <property type="match status" value="1"/>
</dbReference>
<dbReference type="HAMAP" id="MF_01363">
    <property type="entry name" value="Ribosomal_bL21"/>
    <property type="match status" value="1"/>
</dbReference>
<evidence type="ECO:0000256" key="1">
    <source>
        <dbReference type="ARBA" id="ARBA00008563"/>
    </source>
</evidence>
<dbReference type="GO" id="GO:0019843">
    <property type="term" value="F:rRNA binding"/>
    <property type="evidence" value="ECO:0007669"/>
    <property type="project" value="UniProtKB-UniRule"/>
</dbReference>
<dbReference type="GO" id="GO:0005737">
    <property type="term" value="C:cytoplasm"/>
    <property type="evidence" value="ECO:0007669"/>
    <property type="project" value="UniProtKB-ARBA"/>
</dbReference>
<keyword evidence="3 4" id="KW-0687">Ribonucleoprotein</keyword>
<dbReference type="GO" id="GO:0006412">
    <property type="term" value="P:translation"/>
    <property type="evidence" value="ECO:0007669"/>
    <property type="project" value="UniProtKB-UniRule"/>
</dbReference>
<keyword evidence="4 5" id="KW-0699">rRNA-binding</keyword>
<evidence type="ECO:0000256" key="5">
    <source>
        <dbReference type="RuleBase" id="RU000562"/>
    </source>
</evidence>
<dbReference type="PANTHER" id="PTHR21349">
    <property type="entry name" value="50S RIBOSOMAL PROTEIN L21"/>
    <property type="match status" value="1"/>
</dbReference>
<dbReference type="InterPro" id="IPR036164">
    <property type="entry name" value="bL21-like_sf"/>
</dbReference>
<accession>A0A1F4UGN3</accession>
<dbReference type="PANTHER" id="PTHR21349:SF0">
    <property type="entry name" value="LARGE RIBOSOMAL SUBUNIT PROTEIN BL21M"/>
    <property type="match status" value="1"/>
</dbReference>
<reference evidence="6 7" key="1">
    <citation type="journal article" date="2016" name="Nat. Commun.">
        <title>Thousands of microbial genomes shed light on interconnected biogeochemical processes in an aquifer system.</title>
        <authorList>
            <person name="Anantharaman K."/>
            <person name="Brown C.T."/>
            <person name="Hug L.A."/>
            <person name="Sharon I."/>
            <person name="Castelle C.J."/>
            <person name="Probst A.J."/>
            <person name="Thomas B.C."/>
            <person name="Singh A."/>
            <person name="Wilkins M.J."/>
            <person name="Karaoz U."/>
            <person name="Brodie E.L."/>
            <person name="Williams K.H."/>
            <person name="Hubbard S.S."/>
            <person name="Banfield J.F."/>
        </authorList>
    </citation>
    <scope>NUCLEOTIDE SEQUENCE [LARGE SCALE GENOMIC DNA]</scope>
</reference>
<dbReference type="AlphaFoldDB" id="A0A1F4UGN3"/>
<keyword evidence="4 5" id="KW-0694">RNA-binding</keyword>
<sequence length="110" mass="12394">MTKIENDKKFAVIKIAGTQLKVYEGVEYEIDKLDGVKGDTVEISDVLLIVDGEDIKMGDPLVKDSKVVLEITSQKKDKKIDVLKYKAKSRYRKSSGHRALISKVLVKEIK</sequence>
<dbReference type="SUPFAM" id="SSF141091">
    <property type="entry name" value="L21p-like"/>
    <property type="match status" value="1"/>
</dbReference>
<dbReference type="GO" id="GO:1990904">
    <property type="term" value="C:ribonucleoprotein complex"/>
    <property type="evidence" value="ECO:0007669"/>
    <property type="project" value="UniProtKB-KW"/>
</dbReference>
<evidence type="ECO:0000256" key="4">
    <source>
        <dbReference type="HAMAP-Rule" id="MF_01363"/>
    </source>
</evidence>